<organism evidence="1 2">
    <name type="scientific">Microvirga arsenatis</name>
    <dbReference type="NCBI Taxonomy" id="2692265"/>
    <lineage>
        <taxon>Bacteria</taxon>
        <taxon>Pseudomonadati</taxon>
        <taxon>Pseudomonadota</taxon>
        <taxon>Alphaproteobacteria</taxon>
        <taxon>Hyphomicrobiales</taxon>
        <taxon>Methylobacteriaceae</taxon>
        <taxon>Microvirga</taxon>
    </lineage>
</organism>
<evidence type="ECO:0000313" key="1">
    <source>
        <dbReference type="EMBL" id="NBJ27221.1"/>
    </source>
</evidence>
<dbReference type="EMBL" id="JAAAXJ010000032">
    <property type="protein sequence ID" value="NBJ27221.1"/>
    <property type="molecule type" value="Genomic_DNA"/>
</dbReference>
<evidence type="ECO:0000313" key="2">
    <source>
        <dbReference type="Proteomes" id="UP000818323"/>
    </source>
</evidence>
<dbReference type="Pfam" id="PF21790">
    <property type="entry name" value="OGG"/>
    <property type="match status" value="1"/>
</dbReference>
<proteinExistence type="predicted"/>
<comment type="caution">
    <text evidence="1">The sequence shown here is derived from an EMBL/GenBank/DDBJ whole genome shotgun (WGS) entry which is preliminary data.</text>
</comment>
<protein>
    <submittedName>
        <fullName evidence="1">Uncharacterized protein</fullName>
    </submittedName>
</protein>
<keyword evidence="2" id="KW-1185">Reference proteome</keyword>
<reference evidence="1 2" key="1">
    <citation type="submission" date="2020-01" db="EMBL/GenBank/DDBJ databases">
        <title>Microvirga sp. nov., an arsenate reduction bacterium isolated from Tibet hotspring sediments.</title>
        <authorList>
            <person name="Yuan C.-G."/>
        </authorList>
    </citation>
    <scope>NUCLEOTIDE SEQUENCE [LARGE SCALE GENOMIC DNA]</scope>
    <source>
        <strain evidence="1 2">SYSU G3D203</strain>
    </source>
</reference>
<dbReference type="Proteomes" id="UP000818323">
    <property type="component" value="Unassembled WGS sequence"/>
</dbReference>
<gene>
    <name evidence="1" type="ORF">GR303_23155</name>
</gene>
<accession>A0ABW9Z5K1</accession>
<sequence>MAQVLSSSGLPPMLFVEKHLIELSRIGYVPQGTFGMVPAKWAADVANDFAETAVLSKRPIGRKEVEAVCLSSASAAEVFFTCMSWGAMHRVHGRAAWQLRQSWLHYIDELRSAPFSRSEAYNRFQLMRTSGALTNIGPAYFTKLIYFCGARNLDAERGFIMDQWTARSIHLLTGRRSIKLIKNYGQDSWRVSDDNPSAVYEAYCGTVLALASELSRLEGRAVTGAEAEERIFSQGWGKGAWRNYLIANEE</sequence>
<dbReference type="RefSeq" id="WP_161726684.1">
    <property type="nucleotide sequence ID" value="NZ_JAAAXI010000042.1"/>
</dbReference>
<name>A0ABW9Z5K1_9HYPH</name>
<dbReference type="InterPro" id="IPR048868">
    <property type="entry name" value="OGG-like_put"/>
</dbReference>